<evidence type="ECO:0000256" key="5">
    <source>
        <dbReference type="ARBA" id="ARBA00022801"/>
    </source>
</evidence>
<sequence length="732" mass="78554">MHADDADSRVEALLDEMTLREKAAQLAGTYVGEMAGHPTQTVDEVEALVRDPGIGFATPFGFGGSPHTGSKEVVDIANRLQRAAVEETRLGIPLLIPVDTIHGHAYVQNTTVFPHNLGLAATRNRALLERVGTTTAREVAATGARLSYGPTCDVARDPRWGRTFETFGESPLLCGELAAAKSRGVHDADVDVATMAKHFPAYGEPERGEDTAPVDRSLSSLRRDFVRAFEPILEEGLEGIMPSYNSINGEPSHGSSYWLTDVLREELGFDGYVASDWNGVRMLHEDHRVAESMREAIRQSMAAGVDVHSLGSVDHTDHVVGLVESGEVDESVVDESVRRVLELKADLGLFEDPYVDAEGLDDVLGTDAHRETALDAARQSMTLLQNDDDLLPFDPDADEVFVTGPNADALSNQVGGWSVSKDDEVTGISVRDGIESVVGDDTTVTYEQGAGIDEPVDVEAAVAAAESADVAVVVLGENWYIHEFGVQEITGPTDRFPKRTQLTLPDAQQDLLEAIVETETPTALVFITGRPLATPWAEANVPAILQAYYPGADGGRAVAETLFGYTNPSGKLPISVPRSTGHLPTRHNHLPNPTPIGREEHEPSYDPLWAFGHGLSYTDFEYRDLSLSAETVDPDGSVTVGVDVANVGDRAGDEAVQLFGSREYSSTVTPVRELVAFERVSLDAGETATVEFDLPASAFSVFHPDGSRVVEAGTVTVECEGSTASLTIADDG</sequence>
<dbReference type="InterPro" id="IPR002772">
    <property type="entry name" value="Glyco_hydro_3_C"/>
</dbReference>
<dbReference type="EMBL" id="ALJD01000003">
    <property type="protein sequence ID" value="EJN60849.1"/>
    <property type="molecule type" value="Genomic_DNA"/>
</dbReference>
<reference evidence="8 9" key="1">
    <citation type="journal article" date="2012" name="J. Bacteriol.">
        <title>Draft Genome Sequence of the Extremely Halophilic Archaeon Halogranum salarium B-1T.</title>
        <authorList>
            <person name="Kim K.K."/>
            <person name="Lee K.C."/>
            <person name="Lee J.S."/>
        </authorList>
    </citation>
    <scope>NUCLEOTIDE SEQUENCE [LARGE SCALE GENOMIC DNA]</scope>
    <source>
        <strain evidence="8 9">B-1</strain>
    </source>
</reference>
<dbReference type="InterPro" id="IPR013783">
    <property type="entry name" value="Ig-like_fold"/>
</dbReference>
<dbReference type="eggNOG" id="arCOG04634">
    <property type="taxonomic scope" value="Archaea"/>
</dbReference>
<dbReference type="GO" id="GO:0009251">
    <property type="term" value="P:glucan catabolic process"/>
    <property type="evidence" value="ECO:0007669"/>
    <property type="project" value="TreeGrafter"/>
</dbReference>
<dbReference type="Pfam" id="PF01915">
    <property type="entry name" value="Glyco_hydro_3_C"/>
    <property type="match status" value="1"/>
</dbReference>
<organism evidence="8 9">
    <name type="scientific">Halogranum salarium B-1</name>
    <dbReference type="NCBI Taxonomy" id="1210908"/>
    <lineage>
        <taxon>Archaea</taxon>
        <taxon>Methanobacteriati</taxon>
        <taxon>Methanobacteriota</taxon>
        <taxon>Stenosarchaea group</taxon>
        <taxon>Halobacteria</taxon>
        <taxon>Halobacteriales</taxon>
        <taxon>Haloferacaceae</taxon>
    </lineage>
</organism>
<comment type="similarity">
    <text evidence="2">Belongs to the glycosyl hydrolase 3 family.</text>
</comment>
<dbReference type="EC" id="3.2.1.21" evidence="3"/>
<dbReference type="PATRIC" id="fig|1210908.3.peg.1393"/>
<dbReference type="InterPro" id="IPR026891">
    <property type="entry name" value="Fn3-like"/>
</dbReference>
<accession>J3JHB6</accession>
<comment type="catalytic activity">
    <reaction evidence="1">
        <text>Hydrolysis of terminal, non-reducing beta-D-glucosyl residues with release of beta-D-glucose.</text>
        <dbReference type="EC" id="3.2.1.21"/>
    </reaction>
</comment>
<evidence type="ECO:0000259" key="7">
    <source>
        <dbReference type="SMART" id="SM01217"/>
    </source>
</evidence>
<gene>
    <name evidence="8" type="ORF">HSB1_14520</name>
</gene>
<dbReference type="PANTHER" id="PTHR30620:SF16">
    <property type="entry name" value="LYSOSOMAL BETA GLUCOSIDASE"/>
    <property type="match status" value="1"/>
</dbReference>
<keyword evidence="5 8" id="KW-0378">Hydrolase</keyword>
<comment type="caution">
    <text evidence="8">The sequence shown here is derived from an EMBL/GenBank/DDBJ whole genome shotgun (WGS) entry which is preliminary data.</text>
</comment>
<proteinExistence type="inferred from homology"/>
<dbReference type="AlphaFoldDB" id="J3JHB6"/>
<dbReference type="Gene3D" id="3.20.20.300">
    <property type="entry name" value="Glycoside hydrolase, family 3, N-terminal domain"/>
    <property type="match status" value="1"/>
</dbReference>
<dbReference type="Pfam" id="PF14310">
    <property type="entry name" value="Fn3-like"/>
    <property type="match status" value="1"/>
</dbReference>
<dbReference type="GO" id="GO:0008422">
    <property type="term" value="F:beta-glucosidase activity"/>
    <property type="evidence" value="ECO:0007669"/>
    <property type="project" value="UniProtKB-EC"/>
</dbReference>
<evidence type="ECO:0000256" key="4">
    <source>
        <dbReference type="ARBA" id="ARBA00022729"/>
    </source>
</evidence>
<evidence type="ECO:0000256" key="3">
    <source>
        <dbReference type="ARBA" id="ARBA00012744"/>
    </source>
</evidence>
<dbReference type="PANTHER" id="PTHR30620">
    <property type="entry name" value="PERIPLASMIC BETA-GLUCOSIDASE-RELATED"/>
    <property type="match status" value="1"/>
</dbReference>
<dbReference type="Pfam" id="PF00933">
    <property type="entry name" value="Glyco_hydro_3"/>
    <property type="match status" value="1"/>
</dbReference>
<dbReference type="InterPro" id="IPR036881">
    <property type="entry name" value="Glyco_hydro_3_C_sf"/>
</dbReference>
<dbReference type="SUPFAM" id="SSF51445">
    <property type="entry name" value="(Trans)glycosidases"/>
    <property type="match status" value="1"/>
</dbReference>
<name>J3JHB6_9EURY</name>
<dbReference type="Gene3D" id="2.60.40.10">
    <property type="entry name" value="Immunoglobulins"/>
    <property type="match status" value="1"/>
</dbReference>
<dbReference type="Proteomes" id="UP000007813">
    <property type="component" value="Unassembled WGS sequence"/>
</dbReference>
<evidence type="ECO:0000256" key="6">
    <source>
        <dbReference type="ARBA" id="ARBA00023295"/>
    </source>
</evidence>
<protein>
    <recommendedName>
        <fullName evidence="3">beta-glucosidase</fullName>
        <ecNumber evidence="3">3.2.1.21</ecNumber>
    </recommendedName>
</protein>
<evidence type="ECO:0000313" key="8">
    <source>
        <dbReference type="EMBL" id="EJN60849.1"/>
    </source>
</evidence>
<dbReference type="SUPFAM" id="SSF52279">
    <property type="entry name" value="Beta-D-glucan exohydrolase, C-terminal domain"/>
    <property type="match status" value="1"/>
</dbReference>
<keyword evidence="6" id="KW-0326">Glycosidase</keyword>
<dbReference type="InterPro" id="IPR017853">
    <property type="entry name" value="GH"/>
</dbReference>
<dbReference type="Gene3D" id="3.40.50.1700">
    <property type="entry name" value="Glycoside hydrolase family 3 C-terminal domain"/>
    <property type="match status" value="1"/>
</dbReference>
<dbReference type="InterPro" id="IPR036962">
    <property type="entry name" value="Glyco_hydro_3_N_sf"/>
</dbReference>
<dbReference type="SMART" id="SM01217">
    <property type="entry name" value="Fn3_like"/>
    <property type="match status" value="1"/>
</dbReference>
<dbReference type="PRINTS" id="PR00133">
    <property type="entry name" value="GLHYDRLASE3"/>
</dbReference>
<evidence type="ECO:0000256" key="1">
    <source>
        <dbReference type="ARBA" id="ARBA00000448"/>
    </source>
</evidence>
<evidence type="ECO:0000256" key="2">
    <source>
        <dbReference type="ARBA" id="ARBA00005336"/>
    </source>
</evidence>
<dbReference type="OrthoDB" id="30657at2157"/>
<dbReference type="InterPro" id="IPR051915">
    <property type="entry name" value="Cellulose_Degrad_GH3"/>
</dbReference>
<keyword evidence="4" id="KW-0732">Signal</keyword>
<evidence type="ECO:0000313" key="9">
    <source>
        <dbReference type="Proteomes" id="UP000007813"/>
    </source>
</evidence>
<dbReference type="InterPro" id="IPR001764">
    <property type="entry name" value="Glyco_hydro_3_N"/>
</dbReference>
<dbReference type="RefSeq" id="WP_009366568.1">
    <property type="nucleotide sequence ID" value="NZ_ALJD01000003.1"/>
</dbReference>
<feature type="domain" description="Fibronectin type III-like" evidence="7">
    <location>
        <begin position="654"/>
        <end position="723"/>
    </location>
</feature>